<dbReference type="PANTHER" id="PTHR30461">
    <property type="entry name" value="DNA-INVERTASE FROM LAMBDOID PROPHAGE"/>
    <property type="match status" value="1"/>
</dbReference>
<evidence type="ECO:0000313" key="2">
    <source>
        <dbReference type="EMBL" id="ANN76797.1"/>
    </source>
</evidence>
<protein>
    <recommendedName>
        <fullName evidence="1">Resolvase/invertase-type recombinase catalytic domain-containing protein</fullName>
    </recommendedName>
</protein>
<dbReference type="GO" id="GO:0000150">
    <property type="term" value="F:DNA strand exchange activity"/>
    <property type="evidence" value="ECO:0007669"/>
    <property type="project" value="InterPro"/>
</dbReference>
<evidence type="ECO:0000259" key="1">
    <source>
        <dbReference type="PROSITE" id="PS51736"/>
    </source>
</evidence>
<dbReference type="SUPFAM" id="SSF53041">
    <property type="entry name" value="Resolvase-like"/>
    <property type="match status" value="1"/>
</dbReference>
<sequence>MASYGYTRVSTVDQVDNTSLDEQERRIRAVALYHDDELAEVIADAGVSGAKPLEDRPGGAKLLKRLKKGDTIIVAKLDRAFRDAADALAKSKLWKEQGIKLIVADMGTEPVTENGMAKFMFTILAAVAEMERERILERTAEGRRAKKAKGGHIGGTAPFGFRKEGAGRDAVLVPEPKEQAAIKTILTSKMEGYSLRDIAQMVRIKHDIAISHVAVQRILAQQPA</sequence>
<dbReference type="SMART" id="SM00857">
    <property type="entry name" value="Resolvase"/>
    <property type="match status" value="1"/>
</dbReference>
<dbReference type="PROSITE" id="PS51736">
    <property type="entry name" value="RECOMBINASES_3"/>
    <property type="match status" value="1"/>
</dbReference>
<gene>
    <name evidence="2" type="ORF">BAU07_06430</name>
</gene>
<dbReference type="KEGG" id="bfz:BAU07_06430"/>
<keyword evidence="3" id="KW-1185">Reference proteome</keyword>
<feature type="domain" description="Resolvase/invertase-type recombinase catalytic" evidence="1">
    <location>
        <begin position="2"/>
        <end position="150"/>
    </location>
</feature>
<dbReference type="STRING" id="463014.BAU07_06430"/>
<organism evidence="2 3">
    <name type="scientific">Bordetella flabilis</name>
    <dbReference type="NCBI Taxonomy" id="463014"/>
    <lineage>
        <taxon>Bacteria</taxon>
        <taxon>Pseudomonadati</taxon>
        <taxon>Pseudomonadota</taxon>
        <taxon>Betaproteobacteria</taxon>
        <taxon>Burkholderiales</taxon>
        <taxon>Alcaligenaceae</taxon>
        <taxon>Bordetella</taxon>
    </lineage>
</organism>
<dbReference type="EMBL" id="CP016172">
    <property type="protein sequence ID" value="ANN76797.1"/>
    <property type="molecule type" value="Genomic_DNA"/>
</dbReference>
<dbReference type="Pfam" id="PF00239">
    <property type="entry name" value="Resolvase"/>
    <property type="match status" value="1"/>
</dbReference>
<dbReference type="RefSeq" id="WP_066655111.1">
    <property type="nucleotide sequence ID" value="NZ_CBCSCL010000017.1"/>
</dbReference>
<reference evidence="2 3" key="1">
    <citation type="submission" date="2016-06" db="EMBL/GenBank/DDBJ databases">
        <title>Complete genome sequences of Bordetella bronchialis and Bordetella flabilis.</title>
        <authorList>
            <person name="LiPuma J.J."/>
            <person name="Spilker T."/>
        </authorList>
    </citation>
    <scope>NUCLEOTIDE SEQUENCE [LARGE SCALE GENOMIC DNA]</scope>
    <source>
        <strain evidence="2 3">AU10664</strain>
    </source>
</reference>
<accession>A0A193G9Y0</accession>
<dbReference type="OrthoDB" id="8585334at2"/>
<dbReference type="InterPro" id="IPR038109">
    <property type="entry name" value="DNA_bind_recomb_sf"/>
</dbReference>
<dbReference type="PANTHER" id="PTHR30461:SF23">
    <property type="entry name" value="DNA RECOMBINASE-RELATED"/>
    <property type="match status" value="1"/>
</dbReference>
<dbReference type="CDD" id="cd03768">
    <property type="entry name" value="SR_ResInv"/>
    <property type="match status" value="1"/>
</dbReference>
<dbReference type="Proteomes" id="UP000091926">
    <property type="component" value="Chromosome"/>
</dbReference>
<proteinExistence type="predicted"/>
<dbReference type="InterPro" id="IPR050639">
    <property type="entry name" value="SSR_resolvase"/>
</dbReference>
<dbReference type="InterPro" id="IPR036162">
    <property type="entry name" value="Resolvase-like_N_sf"/>
</dbReference>
<dbReference type="AlphaFoldDB" id="A0A193G9Y0"/>
<name>A0A193G9Y0_9BORD</name>
<dbReference type="Gene3D" id="3.90.1750.20">
    <property type="entry name" value="Putative Large Serine Recombinase, Chain B, Domain 2"/>
    <property type="match status" value="1"/>
</dbReference>
<dbReference type="GO" id="GO:0003677">
    <property type="term" value="F:DNA binding"/>
    <property type="evidence" value="ECO:0007669"/>
    <property type="project" value="InterPro"/>
</dbReference>
<dbReference type="InterPro" id="IPR006119">
    <property type="entry name" value="Resolv_N"/>
</dbReference>
<dbReference type="Gene3D" id="3.40.50.1390">
    <property type="entry name" value="Resolvase, N-terminal catalytic domain"/>
    <property type="match status" value="1"/>
</dbReference>
<evidence type="ECO:0000313" key="3">
    <source>
        <dbReference type="Proteomes" id="UP000091926"/>
    </source>
</evidence>